<gene>
    <name evidence="1" type="ORF">MENTE1834_LOCUS35187</name>
</gene>
<organism evidence="1 2">
    <name type="scientific">Meloidogyne enterolobii</name>
    <name type="common">Root-knot nematode worm</name>
    <name type="synonym">Meloidogyne mayaguensis</name>
    <dbReference type="NCBI Taxonomy" id="390850"/>
    <lineage>
        <taxon>Eukaryota</taxon>
        <taxon>Metazoa</taxon>
        <taxon>Ecdysozoa</taxon>
        <taxon>Nematoda</taxon>
        <taxon>Chromadorea</taxon>
        <taxon>Rhabditida</taxon>
        <taxon>Tylenchina</taxon>
        <taxon>Tylenchomorpha</taxon>
        <taxon>Tylenchoidea</taxon>
        <taxon>Meloidogynidae</taxon>
        <taxon>Meloidogyninae</taxon>
        <taxon>Meloidogyne</taxon>
    </lineage>
</organism>
<dbReference type="Proteomes" id="UP001497535">
    <property type="component" value="Unassembled WGS sequence"/>
</dbReference>
<protein>
    <submittedName>
        <fullName evidence="1">Uncharacterized protein</fullName>
    </submittedName>
</protein>
<evidence type="ECO:0000313" key="1">
    <source>
        <dbReference type="EMBL" id="CAK5087580.1"/>
    </source>
</evidence>
<keyword evidence="2" id="KW-1185">Reference proteome</keyword>
<reference evidence="1" key="1">
    <citation type="submission" date="2023-11" db="EMBL/GenBank/DDBJ databases">
        <authorList>
            <person name="Poullet M."/>
        </authorList>
    </citation>
    <scope>NUCLEOTIDE SEQUENCE</scope>
    <source>
        <strain evidence="1">E1834</strain>
    </source>
</reference>
<evidence type="ECO:0000313" key="2">
    <source>
        <dbReference type="Proteomes" id="UP001497535"/>
    </source>
</evidence>
<proteinExistence type="predicted"/>
<name>A0ACB1ABX5_MELEN</name>
<comment type="caution">
    <text evidence="1">The sequence shown here is derived from an EMBL/GenBank/DDBJ whole genome shotgun (WGS) entry which is preliminary data.</text>
</comment>
<dbReference type="EMBL" id="CAVMJV010000066">
    <property type="protein sequence ID" value="CAK5087580.1"/>
    <property type="molecule type" value="Genomic_DNA"/>
</dbReference>
<sequence>MLKIDQKEEKMHEIDGTKYITKEEVFITMELLWRRMDNVEKNLNSKNLDDLFVRVKYVVSNILYVKDLTFCVQLLFNIVKLLKKKEAVYKNYVNEGKTEEIIKEVDAKIENVKHFSNSLPIFEMRKFLAKEHMEYVTEILNDKEIRKVLQKNDGSIYCLHMILGGHPSINKIMQENGLLEVDGTFKLIK</sequence>
<accession>A0ACB1ABX5</accession>